<evidence type="ECO:0000256" key="7">
    <source>
        <dbReference type="ARBA" id="ARBA00022764"/>
    </source>
</evidence>
<evidence type="ECO:0000256" key="6">
    <source>
        <dbReference type="ARBA" id="ARBA00022729"/>
    </source>
</evidence>
<sequence precursor="true">MSFRLLRPLLLFVGLLCVFPAHADAIAELEQFFNQTHTLKGDFTQRVYETQGSSLLRTTTGSFELARPDRFNWSYLKPHEQQIVSDGKKMWVYDRDLAQVTVSPVAKRLGQAPIMLLGGGTPLSKSFTLSDEGQSNGMSWVQLMPKQLHDAQFERIRLGLQQGLVREMVLYDQFGHRTVIELDHLVQNSSLPATDFVFSAPPGVDVVNGM</sequence>
<evidence type="ECO:0000256" key="5">
    <source>
        <dbReference type="ARBA" id="ARBA00022448"/>
    </source>
</evidence>
<evidence type="ECO:0000313" key="11">
    <source>
        <dbReference type="EMBL" id="AOV17052.1"/>
    </source>
</evidence>
<dbReference type="GO" id="GO:0044874">
    <property type="term" value="P:lipoprotein localization to outer membrane"/>
    <property type="evidence" value="ECO:0007669"/>
    <property type="project" value="UniProtKB-UniRule"/>
</dbReference>
<dbReference type="NCBIfam" id="TIGR00547">
    <property type="entry name" value="lolA"/>
    <property type="match status" value="1"/>
</dbReference>
<dbReference type="CDD" id="cd16325">
    <property type="entry name" value="LolA"/>
    <property type="match status" value="1"/>
</dbReference>
<dbReference type="EMBL" id="CP017448">
    <property type="protein sequence ID" value="AOV17052.1"/>
    <property type="molecule type" value="Genomic_DNA"/>
</dbReference>
<evidence type="ECO:0000256" key="9">
    <source>
        <dbReference type="ARBA" id="ARBA00023186"/>
    </source>
</evidence>
<feature type="signal peptide" evidence="10">
    <location>
        <begin position="1"/>
        <end position="23"/>
    </location>
</feature>
<dbReference type="InterPro" id="IPR004564">
    <property type="entry name" value="OM_lipoprot_carrier_LolA-like"/>
</dbReference>
<name>A0A1D8K7Z1_9GAMM</name>
<comment type="similarity">
    <text evidence="2 10">Belongs to the LolA family.</text>
</comment>
<evidence type="ECO:0000313" key="12">
    <source>
        <dbReference type="Proteomes" id="UP000095342"/>
    </source>
</evidence>
<protein>
    <recommendedName>
        <fullName evidence="4 10">Outer-membrane lipoprotein carrier protein</fullName>
    </recommendedName>
</protein>
<keyword evidence="5 10" id="KW-0813">Transport</keyword>
<dbReference type="GO" id="GO:0042597">
    <property type="term" value="C:periplasmic space"/>
    <property type="evidence" value="ECO:0007669"/>
    <property type="project" value="UniProtKB-SubCell"/>
</dbReference>
<dbReference type="Gene3D" id="2.50.20.10">
    <property type="entry name" value="Lipoprotein localisation LolA/LolB/LppX"/>
    <property type="match status" value="1"/>
</dbReference>
<evidence type="ECO:0000256" key="2">
    <source>
        <dbReference type="ARBA" id="ARBA00007615"/>
    </source>
</evidence>
<dbReference type="InterPro" id="IPR029046">
    <property type="entry name" value="LolA/LolB/LppX"/>
</dbReference>
<gene>
    <name evidence="10" type="primary">lolA</name>
    <name evidence="11" type="ORF">BJI67_08265</name>
</gene>
<keyword evidence="7 10" id="KW-0574">Periplasm</keyword>
<dbReference type="KEGG" id="aaeo:BJI67_08265"/>
<comment type="function">
    <text evidence="10">Participates in the translocation of lipoproteins from the inner membrane to the outer membrane. Only forms a complex with a lipoprotein if the residue after the N-terminal Cys is not an aspartate (The Asp acts as a targeting signal to indicate that the lipoprotein should stay in the inner membrane).</text>
</comment>
<dbReference type="HAMAP" id="MF_00240">
    <property type="entry name" value="LolA"/>
    <property type="match status" value="1"/>
</dbReference>
<dbReference type="RefSeq" id="WP_070072627.1">
    <property type="nucleotide sequence ID" value="NZ_CP017448.1"/>
</dbReference>
<dbReference type="PANTHER" id="PTHR35869">
    <property type="entry name" value="OUTER-MEMBRANE LIPOPROTEIN CARRIER PROTEIN"/>
    <property type="match status" value="1"/>
</dbReference>
<organism evidence="11 12">
    <name type="scientific">Acidihalobacter aeolianus</name>
    <dbReference type="NCBI Taxonomy" id="2792603"/>
    <lineage>
        <taxon>Bacteria</taxon>
        <taxon>Pseudomonadati</taxon>
        <taxon>Pseudomonadota</taxon>
        <taxon>Gammaproteobacteria</taxon>
        <taxon>Chromatiales</taxon>
        <taxon>Ectothiorhodospiraceae</taxon>
        <taxon>Acidihalobacter</taxon>
    </lineage>
</organism>
<dbReference type="Proteomes" id="UP000095342">
    <property type="component" value="Chromosome"/>
</dbReference>
<keyword evidence="12" id="KW-1185">Reference proteome</keyword>
<comment type="subcellular location">
    <subcellularLocation>
        <location evidence="1 10">Periplasm</location>
    </subcellularLocation>
</comment>
<evidence type="ECO:0000256" key="8">
    <source>
        <dbReference type="ARBA" id="ARBA00022927"/>
    </source>
</evidence>
<evidence type="ECO:0000256" key="10">
    <source>
        <dbReference type="HAMAP-Rule" id="MF_00240"/>
    </source>
</evidence>
<evidence type="ECO:0000256" key="4">
    <source>
        <dbReference type="ARBA" id="ARBA00014035"/>
    </source>
</evidence>
<keyword evidence="11" id="KW-0449">Lipoprotein</keyword>
<dbReference type="InterPro" id="IPR018323">
    <property type="entry name" value="OM_lipoprot_carrier_LolA_Pbac"/>
</dbReference>
<comment type="subunit">
    <text evidence="3 10">Monomer.</text>
</comment>
<evidence type="ECO:0000256" key="1">
    <source>
        <dbReference type="ARBA" id="ARBA00004418"/>
    </source>
</evidence>
<dbReference type="GO" id="GO:0042953">
    <property type="term" value="P:lipoprotein transport"/>
    <property type="evidence" value="ECO:0007669"/>
    <property type="project" value="InterPro"/>
</dbReference>
<dbReference type="AlphaFoldDB" id="A0A1D8K7Z1"/>
<reference evidence="11 12" key="1">
    <citation type="submission" date="2016-09" db="EMBL/GenBank/DDBJ databases">
        <title>Acidihalobacter prosperus V6 (DSM14174).</title>
        <authorList>
            <person name="Khaleque H.N."/>
            <person name="Ramsay J.P."/>
            <person name="Murphy R.J.T."/>
            <person name="Kaksonen A.H."/>
            <person name="Boxall N.J."/>
            <person name="Watkin E.L.J."/>
        </authorList>
    </citation>
    <scope>NUCLEOTIDE SEQUENCE [LARGE SCALE GENOMIC DNA]</scope>
    <source>
        <strain evidence="11 12">V6</strain>
    </source>
</reference>
<feature type="chain" id="PRO_5009354338" description="Outer-membrane lipoprotein carrier protein" evidence="10">
    <location>
        <begin position="24"/>
        <end position="210"/>
    </location>
</feature>
<dbReference type="SUPFAM" id="SSF89392">
    <property type="entry name" value="Prokaryotic lipoproteins and lipoprotein localization factors"/>
    <property type="match status" value="1"/>
</dbReference>
<dbReference type="PANTHER" id="PTHR35869:SF1">
    <property type="entry name" value="OUTER-MEMBRANE LIPOPROTEIN CARRIER PROTEIN"/>
    <property type="match status" value="1"/>
</dbReference>
<proteinExistence type="inferred from homology"/>
<keyword evidence="9 10" id="KW-0143">Chaperone</keyword>
<evidence type="ECO:0000256" key="3">
    <source>
        <dbReference type="ARBA" id="ARBA00011245"/>
    </source>
</evidence>
<keyword evidence="6 10" id="KW-0732">Signal</keyword>
<dbReference type="Pfam" id="PF03548">
    <property type="entry name" value="LolA"/>
    <property type="match status" value="1"/>
</dbReference>
<accession>A0A1D8K7Z1</accession>
<keyword evidence="8 10" id="KW-0653">Protein transport</keyword>